<gene>
    <name evidence="3" type="ORF">F7O84_02150</name>
</gene>
<evidence type="ECO:0000259" key="1">
    <source>
        <dbReference type="Pfam" id="PF18983"/>
    </source>
</evidence>
<organism evidence="3 4">
    <name type="scientific">Candidatus Galacturonatibacter soehngenii</name>
    <dbReference type="NCBI Taxonomy" id="2307010"/>
    <lineage>
        <taxon>Bacteria</taxon>
        <taxon>Bacillati</taxon>
        <taxon>Bacillota</taxon>
        <taxon>Clostridia</taxon>
        <taxon>Lachnospirales</taxon>
        <taxon>Lachnospiraceae</taxon>
        <taxon>Candidatus Galacturonatibacter</taxon>
    </lineage>
</organism>
<dbReference type="Pfam" id="PF18984">
    <property type="entry name" value="DUF5717_N"/>
    <property type="match status" value="1"/>
</dbReference>
<evidence type="ECO:0008006" key="5">
    <source>
        <dbReference type="Google" id="ProtNLM"/>
    </source>
</evidence>
<protein>
    <recommendedName>
        <fullName evidence="5">DUF5717 domain-containing protein</fullName>
    </recommendedName>
</protein>
<reference evidence="3 4" key="2">
    <citation type="submission" date="2020-02" db="EMBL/GenBank/DDBJ databases">
        <title>Candidatus Galacturonibacter soehngenii shows hetero-acetogenic catabolism of galacturonic acid but lacks a canonical carbon monoxide dehydrogenase/acetyl-CoA synthase complex.</title>
        <authorList>
            <person name="Diender M."/>
            <person name="Stouten G.R."/>
            <person name="Petersen J.F."/>
            <person name="Nielsen P.H."/>
            <person name="Dueholm M.S."/>
            <person name="Pronk J.T."/>
            <person name="Van Loosdrecht M.C.M."/>
        </authorList>
    </citation>
    <scope>NUCLEOTIDE SEQUENCE [LARGE SCALE GENOMIC DNA]</scope>
    <source>
        <strain evidence="3">GalUA</strain>
    </source>
</reference>
<name>A0A7V7QNM0_9FIRM</name>
<dbReference type="Proteomes" id="UP000461768">
    <property type="component" value="Unassembled WGS sequence"/>
</dbReference>
<dbReference type="Pfam" id="PF18983">
    <property type="entry name" value="DUF5717"/>
    <property type="match status" value="1"/>
</dbReference>
<evidence type="ECO:0000259" key="2">
    <source>
        <dbReference type="Pfam" id="PF18984"/>
    </source>
</evidence>
<reference evidence="3 4" key="1">
    <citation type="submission" date="2019-09" db="EMBL/GenBank/DDBJ databases">
        <authorList>
            <person name="Valk L.C."/>
        </authorList>
    </citation>
    <scope>NUCLEOTIDE SEQUENCE [LARGE SCALE GENOMIC DNA]</scope>
    <source>
        <strain evidence="3">GalUA</strain>
    </source>
</reference>
<dbReference type="EMBL" id="WAGX01000003">
    <property type="protein sequence ID" value="KAB1440651.1"/>
    <property type="molecule type" value="Genomic_DNA"/>
</dbReference>
<feature type="domain" description="DUF5717" evidence="2">
    <location>
        <begin position="5"/>
        <end position="878"/>
    </location>
</feature>
<sequence length="1188" mass="140707">MKDLRERVEELGRGDFKINIPKIEISTPLIEIDLNVDEYYEGYFSLKSLNAHKMKGMIYTSTYRMQCLNTQFKGVEAKIMFRFTAKGICEGSSVKGNFYIITNGGEFTLPFIINIKKKEIHSSIGKINNLFHFTNLAASNWNEAFEVFQLPEFRNIFINNDKRYETLYLALTSGAIITKQCMEEFLVGIHKKSPILLHINEASKSFYGLDCNEKETIIIQKSGWGYVHIKVSCDCDFIEVNKDAITTDDFIGSTYSLEYYIKKEKLHSGTNYGRICISCINNEIVYEITATTTSKHQEQHIQKTQKKIQKESMLALVNLYISYRCKKTNTNPWAKECMGYINTLLKIDPDNIQYKLLKAQLLNIQKKSYEAYEIIKEYSKSKKEIKEDAKQYAYYLYLTTFWNKDSRYLHKITEEVRGIYKKQKEWQILWILLYLDEALHLDQVAKLNRIEEQYFHHGNSPIMYVEAYRIMKSDVFLIKKLGKFEIQVLLWAVKNKVLTKDVALQTAFLVAKVKEYNPILFYILSYAYEEFHEKEIVSAICRILILGNKTEEEIFKWFRLGVEQDVRITRLYEYYMYSIPMNFNETIPKSVLMYFGYHNNLDYKKSALLYERVIKQRDIYPEIFQNYRRSIEEFMLEQLMLKRNNEKLAFIYDTMLSLNSITQELANAISEIIFGYELYCENPKIKSVSVVHKHLKQEMIYPIINGKAYIQLFTKDYAISFLDQEGNRYVFSISYQIKNLMDEAFYIKKCYDFDVKNKNIRFNISQSLISSNLITESDLNNLTEILLDKEINDSYKVYLRGTIIGFCYEHEDESLIEYVTSLDLTQVDCLQRSKVIEYFILNGMHERAFKEVCTYGYQHIALKHLIKLVSRLVDQFNFEKNEVLLDLAIHVFNEKKYDDNILKYLILYFNGSINKMRDIWKAAYRFDVDAYDLAERIILQVLFTNEYIDETDTIFEYYYKKGSKSQIAKAFLTYHAFLFLVSDQKIGRKIFEFIKREQYVEGILNDTCRLAMLKHYSGYTNLSVEDKEYVQNGLREFMNRKIYFKFYDEFDAEILEPFCYEGKYLVEYKSDTNEDVYIHYIHEDMSGNGEYKVEKMQQSYTGIYHKIFTVFYGEVVQYYITEKNNSKDLVKNDIILKNDMNLKNSNTRYNMLNDMSVALQLNDDATLLELMNKYAQNSQVVELLFKSI</sequence>
<dbReference type="InterPro" id="IPR043774">
    <property type="entry name" value="DUF5717_C"/>
</dbReference>
<evidence type="ECO:0000313" key="3">
    <source>
        <dbReference type="EMBL" id="KAB1440651.1"/>
    </source>
</evidence>
<proteinExistence type="predicted"/>
<evidence type="ECO:0000313" key="4">
    <source>
        <dbReference type="Proteomes" id="UP000461768"/>
    </source>
</evidence>
<keyword evidence="4" id="KW-1185">Reference proteome</keyword>
<dbReference type="AlphaFoldDB" id="A0A7V7QNM0"/>
<accession>A0A7V7QNM0</accession>
<feature type="domain" description="DUF5717" evidence="1">
    <location>
        <begin position="881"/>
        <end position="1185"/>
    </location>
</feature>
<dbReference type="InterPro" id="IPR043775">
    <property type="entry name" value="DUF5717_N"/>
</dbReference>
<comment type="caution">
    <text evidence="3">The sequence shown here is derived from an EMBL/GenBank/DDBJ whole genome shotgun (WGS) entry which is preliminary data.</text>
</comment>